<dbReference type="GO" id="GO:0005929">
    <property type="term" value="C:cilium"/>
    <property type="evidence" value="ECO:0007669"/>
    <property type="project" value="UniProtKB-SubCell"/>
</dbReference>
<keyword evidence="9" id="KW-0966">Cell projection</keyword>
<dbReference type="InterPro" id="IPR026771">
    <property type="entry name" value="Tmem218"/>
</dbReference>
<proteinExistence type="inferred from homology"/>
<comment type="function">
    <text evidence="1">May be involved in ciliary biogenesis or function.</text>
</comment>
<evidence type="ECO:0000313" key="12">
    <source>
        <dbReference type="Ensembl" id="ENSACAP00000027692.1"/>
    </source>
</evidence>
<protein>
    <recommendedName>
        <fullName evidence="5">Transmembrane protein 218</fullName>
    </recommendedName>
</protein>
<feature type="transmembrane region" description="Helical" evidence="10">
    <location>
        <begin position="38"/>
        <end position="57"/>
    </location>
</feature>
<dbReference type="InterPro" id="IPR057973">
    <property type="entry name" value="TMEM218_N"/>
</dbReference>
<dbReference type="GO" id="GO:0016020">
    <property type="term" value="C:membrane"/>
    <property type="evidence" value="ECO:0007669"/>
    <property type="project" value="UniProtKB-SubCell"/>
</dbReference>
<reference evidence="12" key="2">
    <citation type="submission" date="2025-08" db="UniProtKB">
        <authorList>
            <consortium name="Ensembl"/>
        </authorList>
    </citation>
    <scope>IDENTIFICATION</scope>
</reference>
<dbReference type="OrthoDB" id="5978182at2759"/>
<evidence type="ECO:0000256" key="1">
    <source>
        <dbReference type="ARBA" id="ARBA00003173"/>
    </source>
</evidence>
<dbReference type="GeneTree" id="ENSGT00390000016247"/>
<keyword evidence="7 10" id="KW-1133">Transmembrane helix</keyword>
<feature type="domain" description="Transmembrane protein 218 N-terminal" evidence="11">
    <location>
        <begin position="1"/>
        <end position="60"/>
    </location>
</feature>
<reference evidence="12" key="3">
    <citation type="submission" date="2025-09" db="UniProtKB">
        <authorList>
            <consortium name="Ensembl"/>
        </authorList>
    </citation>
    <scope>IDENTIFICATION</scope>
</reference>
<comment type="similarity">
    <text evidence="4">Belongs to the TMEM218 family.</text>
</comment>
<dbReference type="CTD" id="219854"/>
<evidence type="ECO:0000256" key="9">
    <source>
        <dbReference type="ARBA" id="ARBA00023273"/>
    </source>
</evidence>
<dbReference type="Proteomes" id="UP000001646">
    <property type="component" value="Unplaced"/>
</dbReference>
<evidence type="ECO:0000259" key="11">
    <source>
        <dbReference type="Pfam" id="PF25810"/>
    </source>
</evidence>
<evidence type="ECO:0000256" key="8">
    <source>
        <dbReference type="ARBA" id="ARBA00023136"/>
    </source>
</evidence>
<dbReference type="GeneID" id="100567675"/>
<dbReference type="InParanoid" id="A0A803SXK2"/>
<evidence type="ECO:0000256" key="10">
    <source>
        <dbReference type="SAM" id="Phobius"/>
    </source>
</evidence>
<evidence type="ECO:0000256" key="6">
    <source>
        <dbReference type="ARBA" id="ARBA00022692"/>
    </source>
</evidence>
<evidence type="ECO:0000256" key="7">
    <source>
        <dbReference type="ARBA" id="ARBA00022989"/>
    </source>
</evidence>
<sequence>MSGTVLGVGPGVFILALLWVLTLLFCVVLSRASGLTRFSVILVFFAAVIITLALLLFPRASELPTPSTEIKIVDTFFLGRFVLLAILILVFLGCLFLLLIHHVLQPVYAKPMRAIS</sequence>
<comment type="subcellular location">
    <subcellularLocation>
        <location evidence="2">Cell projection</location>
        <location evidence="2">Cilium</location>
    </subcellularLocation>
    <subcellularLocation>
        <location evidence="3">Membrane</location>
        <topology evidence="3">Multi-pass membrane protein</topology>
    </subcellularLocation>
</comment>
<organism evidence="12 13">
    <name type="scientific">Anolis carolinensis</name>
    <name type="common">Green anole</name>
    <name type="synonym">American chameleon</name>
    <dbReference type="NCBI Taxonomy" id="28377"/>
    <lineage>
        <taxon>Eukaryota</taxon>
        <taxon>Metazoa</taxon>
        <taxon>Chordata</taxon>
        <taxon>Craniata</taxon>
        <taxon>Vertebrata</taxon>
        <taxon>Euteleostomi</taxon>
        <taxon>Lepidosauria</taxon>
        <taxon>Squamata</taxon>
        <taxon>Bifurcata</taxon>
        <taxon>Unidentata</taxon>
        <taxon>Episquamata</taxon>
        <taxon>Toxicofera</taxon>
        <taxon>Iguania</taxon>
        <taxon>Dactyloidae</taxon>
        <taxon>Anolis</taxon>
    </lineage>
</organism>
<dbReference type="Ensembl" id="ENSACAT00000050525.1">
    <property type="protein sequence ID" value="ENSACAP00000027692.1"/>
    <property type="gene ID" value="ENSACAG00000037520.1"/>
</dbReference>
<keyword evidence="13" id="KW-1185">Reference proteome</keyword>
<dbReference type="KEGG" id="acs:100567675"/>
<name>A0A803SXK2_ANOCA</name>
<keyword evidence="6 10" id="KW-0812">Transmembrane</keyword>
<evidence type="ECO:0000256" key="3">
    <source>
        <dbReference type="ARBA" id="ARBA00004141"/>
    </source>
</evidence>
<keyword evidence="8 10" id="KW-0472">Membrane</keyword>
<evidence type="ECO:0000256" key="4">
    <source>
        <dbReference type="ARBA" id="ARBA00010775"/>
    </source>
</evidence>
<evidence type="ECO:0000256" key="2">
    <source>
        <dbReference type="ARBA" id="ARBA00004138"/>
    </source>
</evidence>
<evidence type="ECO:0000313" key="13">
    <source>
        <dbReference type="Proteomes" id="UP000001646"/>
    </source>
</evidence>
<feature type="transmembrane region" description="Helical" evidence="10">
    <location>
        <begin position="12"/>
        <end position="31"/>
    </location>
</feature>
<evidence type="ECO:0000256" key="5">
    <source>
        <dbReference type="ARBA" id="ARBA00015054"/>
    </source>
</evidence>
<accession>A0A803SXK2</accession>
<dbReference type="AlphaFoldDB" id="A0A803SXK2"/>
<dbReference type="PANTHER" id="PTHR31622">
    <property type="entry name" value="TRANSMEMBRANE PROTEIN 218"/>
    <property type="match status" value="1"/>
</dbReference>
<feature type="transmembrane region" description="Helical" evidence="10">
    <location>
        <begin position="77"/>
        <end position="104"/>
    </location>
</feature>
<dbReference type="PANTHER" id="PTHR31622:SF1">
    <property type="entry name" value="TRANSMEMBRANE PROTEIN 218"/>
    <property type="match status" value="1"/>
</dbReference>
<reference evidence="12" key="1">
    <citation type="submission" date="2009-12" db="EMBL/GenBank/DDBJ databases">
        <title>The Genome Sequence of Anolis carolinensis (Green Anole Lizard).</title>
        <authorList>
            <consortium name="The Genome Sequencing Platform"/>
            <person name="Di Palma F."/>
            <person name="Alfoldi J."/>
            <person name="Heiman D."/>
            <person name="Young S."/>
            <person name="Grabherr M."/>
            <person name="Johnson J."/>
            <person name="Lander E.S."/>
            <person name="Lindblad-Toh K."/>
        </authorList>
    </citation>
    <scope>NUCLEOTIDE SEQUENCE [LARGE SCALE GENOMIC DNA]</scope>
    <source>
        <strain evidence="12">JBL SC #1</strain>
    </source>
</reference>
<dbReference type="Pfam" id="PF25810">
    <property type="entry name" value="TMEM218_N"/>
    <property type="match status" value="1"/>
</dbReference>
<gene>
    <name evidence="12" type="primary">TMEM218</name>
</gene>